<sequence length="213" mass="25078">MIKQIFNDKEIRFIEKNDEYWSVAGDVAKVLGFRDANTAVRYLPTHTRGTLKGRTTSDKKKARKFQDYTVINEKGIYRLVMRSNKTEAEEFQDWICDVLVELRQSTGLKRYEAFRMLDKEKQKEAMDNLKNGIEVISKKDYCKAQAISNKAVSNVFGFPKMIKKQDMTQEMLELRQQVLNDTVEFMVFVDKYNLPLSVKKHIYDKYNDKQKMA</sequence>
<reference evidence="2" key="1">
    <citation type="submission" date="2017-06" db="EMBL/GenBank/DDBJ databases">
        <title>Novel phages from South African skin metaviromes.</title>
        <authorList>
            <person name="van Zyl L.J."/>
            <person name="Abrahams Y."/>
            <person name="Stander E.A."/>
            <person name="Kirby B.M."/>
            <person name="Clavaud C."/>
            <person name="Farcet C."/>
            <person name="Breton L."/>
            <person name="Trindade M.I."/>
        </authorList>
    </citation>
    <scope>NUCLEOTIDE SEQUENCE</scope>
</reference>
<accession>A0A2H4JB17</accession>
<dbReference type="PANTHER" id="PTHR36180">
    <property type="entry name" value="DNA-BINDING PROTEIN-RELATED-RELATED"/>
    <property type="match status" value="1"/>
</dbReference>
<protein>
    <submittedName>
        <fullName evidence="2">Putative Bro-N family protein</fullName>
    </submittedName>
</protein>
<dbReference type="EMBL" id="MF417954">
    <property type="protein sequence ID" value="ASN72444.1"/>
    <property type="molecule type" value="Genomic_DNA"/>
</dbReference>
<gene>
    <name evidence="2" type="ORF">8AX7_4</name>
</gene>
<dbReference type="SMART" id="SM01040">
    <property type="entry name" value="Bro-N"/>
    <property type="match status" value="1"/>
</dbReference>
<organism evidence="2">
    <name type="scientific">uncultured Caudovirales phage</name>
    <dbReference type="NCBI Taxonomy" id="2100421"/>
    <lineage>
        <taxon>Viruses</taxon>
        <taxon>Duplodnaviria</taxon>
        <taxon>Heunggongvirae</taxon>
        <taxon>Uroviricota</taxon>
        <taxon>Caudoviricetes</taxon>
        <taxon>Peduoviridae</taxon>
        <taxon>Maltschvirus</taxon>
        <taxon>Maltschvirus maltsch</taxon>
    </lineage>
</organism>
<feature type="domain" description="Bro-N" evidence="1">
    <location>
        <begin position="1"/>
        <end position="107"/>
    </location>
</feature>
<dbReference type="PANTHER" id="PTHR36180:SF2">
    <property type="entry name" value="BRO FAMILY PROTEIN"/>
    <property type="match status" value="1"/>
</dbReference>
<dbReference type="Pfam" id="PF02498">
    <property type="entry name" value="Bro-N"/>
    <property type="match status" value="1"/>
</dbReference>
<evidence type="ECO:0000259" key="1">
    <source>
        <dbReference type="PROSITE" id="PS51750"/>
    </source>
</evidence>
<dbReference type="InterPro" id="IPR003497">
    <property type="entry name" value="BRO_N_domain"/>
</dbReference>
<evidence type="ECO:0000313" key="2">
    <source>
        <dbReference type="EMBL" id="ASN72444.1"/>
    </source>
</evidence>
<proteinExistence type="predicted"/>
<dbReference type="PROSITE" id="PS51750">
    <property type="entry name" value="BRO_N"/>
    <property type="match status" value="1"/>
</dbReference>
<name>A0A2H4JB17_9CAUD</name>